<dbReference type="InterPro" id="IPR046341">
    <property type="entry name" value="SET_dom_sf"/>
</dbReference>
<gene>
    <name evidence="2" type="ORF">Taro_016974</name>
</gene>
<dbReference type="GO" id="GO:0008168">
    <property type="term" value="F:methyltransferase activity"/>
    <property type="evidence" value="ECO:0007669"/>
    <property type="project" value="InterPro"/>
</dbReference>
<dbReference type="PANTHER" id="PTHR47436">
    <property type="entry name" value="HISTONE-LYSINE N-METHYLTRANSFERASE ATXR2"/>
    <property type="match status" value="1"/>
</dbReference>
<dbReference type="AlphaFoldDB" id="A0A843ULW6"/>
<dbReference type="CDD" id="cd20071">
    <property type="entry name" value="SET_SMYD"/>
    <property type="match status" value="1"/>
</dbReference>
<comment type="caution">
    <text evidence="2">The sequence shown here is derived from an EMBL/GenBank/DDBJ whole genome shotgun (WGS) entry which is preliminary data.</text>
</comment>
<feature type="domain" description="SET" evidence="1">
    <location>
        <begin position="83"/>
        <end position="175"/>
    </location>
</feature>
<sequence length="206" mass="23501">MSCPKPCQPHADPLCGVCLHITTYCTLRRVSFFNINILGKKGIICTYLNCLCAKYINNTSMDSDLVVASPVEDYFIYIDDLPIALKNEAEKVTRPFLDALGDDYSVYCQEKHSTKVQHSSRCRVVSTILVCQMPKHSKEKRYSMVAVEHFHDKDGQATIIALRPIRKGEEITISYIDEDLPYEERQSLLADYGFKCRCSRCLKEIS</sequence>
<dbReference type="PANTHER" id="PTHR47436:SF1">
    <property type="entry name" value="SET DOMAIN-CONTAINING PROTEIN"/>
    <property type="match status" value="1"/>
</dbReference>
<dbReference type="InterPro" id="IPR044237">
    <property type="entry name" value="ATXR2-like"/>
</dbReference>
<dbReference type="SUPFAM" id="SSF82199">
    <property type="entry name" value="SET domain"/>
    <property type="match status" value="1"/>
</dbReference>
<dbReference type="OrthoDB" id="5945798at2759"/>
<dbReference type="InterPro" id="IPR001214">
    <property type="entry name" value="SET_dom"/>
</dbReference>
<dbReference type="EMBL" id="NMUH01000763">
    <property type="protein sequence ID" value="MQL84465.1"/>
    <property type="molecule type" value="Genomic_DNA"/>
</dbReference>
<dbReference type="Pfam" id="PF00856">
    <property type="entry name" value="SET"/>
    <property type="match status" value="1"/>
</dbReference>
<name>A0A843ULW6_COLES</name>
<evidence type="ECO:0000313" key="2">
    <source>
        <dbReference type="EMBL" id="MQL84465.1"/>
    </source>
</evidence>
<evidence type="ECO:0000313" key="3">
    <source>
        <dbReference type="Proteomes" id="UP000652761"/>
    </source>
</evidence>
<evidence type="ECO:0000259" key="1">
    <source>
        <dbReference type="Pfam" id="PF00856"/>
    </source>
</evidence>
<organism evidence="2 3">
    <name type="scientific">Colocasia esculenta</name>
    <name type="common">Wild taro</name>
    <name type="synonym">Arum esculentum</name>
    <dbReference type="NCBI Taxonomy" id="4460"/>
    <lineage>
        <taxon>Eukaryota</taxon>
        <taxon>Viridiplantae</taxon>
        <taxon>Streptophyta</taxon>
        <taxon>Embryophyta</taxon>
        <taxon>Tracheophyta</taxon>
        <taxon>Spermatophyta</taxon>
        <taxon>Magnoliopsida</taxon>
        <taxon>Liliopsida</taxon>
        <taxon>Araceae</taxon>
        <taxon>Aroideae</taxon>
        <taxon>Colocasieae</taxon>
        <taxon>Colocasia</taxon>
    </lineage>
</organism>
<dbReference type="Proteomes" id="UP000652761">
    <property type="component" value="Unassembled WGS sequence"/>
</dbReference>
<reference evidence="2" key="1">
    <citation type="submission" date="2017-07" db="EMBL/GenBank/DDBJ databases">
        <title>Taro Niue Genome Assembly and Annotation.</title>
        <authorList>
            <person name="Atibalentja N."/>
            <person name="Keating K."/>
            <person name="Fields C.J."/>
        </authorList>
    </citation>
    <scope>NUCLEOTIDE SEQUENCE</scope>
    <source>
        <strain evidence="2">Niue_2</strain>
        <tissue evidence="2">Leaf</tissue>
    </source>
</reference>
<dbReference type="Gene3D" id="2.170.270.10">
    <property type="entry name" value="SET domain"/>
    <property type="match status" value="1"/>
</dbReference>
<proteinExistence type="predicted"/>
<protein>
    <recommendedName>
        <fullName evidence="1">SET domain-containing protein</fullName>
    </recommendedName>
</protein>
<keyword evidence="3" id="KW-1185">Reference proteome</keyword>
<accession>A0A843ULW6</accession>